<evidence type="ECO:0000313" key="3">
    <source>
        <dbReference type="Proteomes" id="UP000010471"/>
    </source>
</evidence>
<dbReference type="Pfam" id="PF08388">
    <property type="entry name" value="GIIM"/>
    <property type="match status" value="1"/>
</dbReference>
<dbReference type="SMART" id="SM00507">
    <property type="entry name" value="HNHc"/>
    <property type="match status" value="1"/>
</dbReference>
<dbReference type="Pfam" id="PF13655">
    <property type="entry name" value="RVT_N"/>
    <property type="match status" value="1"/>
</dbReference>
<keyword evidence="2" id="KW-0808">Transferase</keyword>
<gene>
    <name evidence="2" type="ORF">Mic7113_3313</name>
</gene>
<dbReference type="NCBIfam" id="TIGR04416">
    <property type="entry name" value="group_II_RT_mat"/>
    <property type="match status" value="1"/>
</dbReference>
<dbReference type="EC" id="2.7.7.49" evidence="2"/>
<keyword evidence="2" id="KW-0548">Nucleotidyltransferase</keyword>
<dbReference type="PATRIC" id="fig|1173027.3.peg.3645"/>
<feature type="domain" description="Reverse transcriptase" evidence="1">
    <location>
        <begin position="87"/>
        <end position="340"/>
    </location>
</feature>
<dbReference type="GO" id="GO:0004519">
    <property type="term" value="F:endonuclease activity"/>
    <property type="evidence" value="ECO:0007669"/>
    <property type="project" value="InterPro"/>
</dbReference>
<dbReference type="HOGENOM" id="CLU_013584_15_4_3"/>
<keyword evidence="2" id="KW-0695">RNA-directed DNA polymerase</keyword>
<sequence>MNTEQPMYEWNKIPWRKHERMAFKLQKRIYQASSRGDVRTVRRLQKLLMKSWSARCLAVRRVTQDNQGKKTAGVDGQRSLTPKQRQNLIGQLKLGTKVSPTRRVWIPKPGKEEKRPLGIPTMKDRALQALVKLALEPEWEAQFEPNSYGFRPGRSCQDAISAIQTVIKQKAKYVLDADIAQCFDRIDHEALLNKLNTSPTIRRQIRAWLKAGVMDNMQYFDTSEGTPQGGVISPLLANIALHGMEWRIKEYVETCDLKRSDGKYQLPKRDKRDSVSIIRYADDFVILHNDITVVQGCREVISEWLKGMGLELKPSKTRIAHTLNEHGQEKPGFNFLGYYVRQFPVGKYTTGKDTKGKPLGFKTIITPSKEKCKVHYDQIKRVINDHKGSSQKSLIDKLNPIIRGWTNYYSTVNSSKAFKKLDANIYIALKAWAKSRHRNKGEQWLADKYWKTIGGDNWVFATRQGEKHLRLLKHRDTNIRDYVKVKGEASPYDGNLIYWSIRMGKNPEMPKRTASLLKQQKGKCAHCGLYLKDGDVIERDHIIPKSLGGKDEYKNWQLLHRHCHDIKTALDGSYGTKSDCNSVEPKPPVNSEWFWENDMLAMRFV</sequence>
<dbReference type="InterPro" id="IPR003615">
    <property type="entry name" value="HNH_nuc"/>
</dbReference>
<organism evidence="2 3">
    <name type="scientific">Allocoleopsis franciscana PCC 7113</name>
    <dbReference type="NCBI Taxonomy" id="1173027"/>
    <lineage>
        <taxon>Bacteria</taxon>
        <taxon>Bacillati</taxon>
        <taxon>Cyanobacteriota</taxon>
        <taxon>Cyanophyceae</taxon>
        <taxon>Coleofasciculales</taxon>
        <taxon>Coleofasciculaceae</taxon>
        <taxon>Allocoleopsis</taxon>
        <taxon>Allocoleopsis franciscana</taxon>
    </lineage>
</organism>
<dbReference type="GO" id="GO:0003676">
    <property type="term" value="F:nucleic acid binding"/>
    <property type="evidence" value="ECO:0007669"/>
    <property type="project" value="InterPro"/>
</dbReference>
<dbReference type="PANTHER" id="PTHR34047:SF10">
    <property type="entry name" value="GROUP II INTRON-ASSOCIATED OPEN READING FRAME"/>
    <property type="match status" value="1"/>
</dbReference>
<dbReference type="GO" id="GO:0003964">
    <property type="term" value="F:RNA-directed DNA polymerase activity"/>
    <property type="evidence" value="ECO:0007669"/>
    <property type="project" value="UniProtKB-KW"/>
</dbReference>
<dbReference type="eggNOG" id="COG3344">
    <property type="taxonomic scope" value="Bacteria"/>
</dbReference>
<dbReference type="InterPro" id="IPR030931">
    <property type="entry name" value="Group_II_RT_mat"/>
</dbReference>
<dbReference type="Pfam" id="PF01844">
    <property type="entry name" value="HNH"/>
    <property type="match status" value="1"/>
</dbReference>
<dbReference type="InterPro" id="IPR002711">
    <property type="entry name" value="HNH"/>
</dbReference>
<keyword evidence="3" id="KW-1185">Reference proteome</keyword>
<dbReference type="OrthoDB" id="416072at2"/>
<reference evidence="2 3" key="1">
    <citation type="submission" date="2012-06" db="EMBL/GenBank/DDBJ databases">
        <title>Finished chromosome of genome of Microcoleus sp. PCC 7113.</title>
        <authorList>
            <consortium name="US DOE Joint Genome Institute"/>
            <person name="Gugger M."/>
            <person name="Coursin T."/>
            <person name="Rippka R."/>
            <person name="Tandeau De Marsac N."/>
            <person name="Huntemann M."/>
            <person name="Wei C.-L."/>
            <person name="Han J."/>
            <person name="Detter J.C."/>
            <person name="Han C."/>
            <person name="Tapia R."/>
            <person name="Chen A."/>
            <person name="Kyrpides N."/>
            <person name="Mavromatis K."/>
            <person name="Markowitz V."/>
            <person name="Szeto E."/>
            <person name="Ivanova N."/>
            <person name="Pagani I."/>
            <person name="Pati A."/>
            <person name="Goodwin L."/>
            <person name="Nordberg H.P."/>
            <person name="Cantor M.N."/>
            <person name="Hua S.X."/>
            <person name="Woyke T."/>
            <person name="Kerfeld C.A."/>
        </authorList>
    </citation>
    <scope>NUCLEOTIDE SEQUENCE [LARGE SCALE GENOMIC DNA]</scope>
    <source>
        <strain evidence="2 3">PCC 7113</strain>
    </source>
</reference>
<protein>
    <submittedName>
        <fullName evidence="2">Retron-type reverse transcriptase</fullName>
        <ecNumber evidence="2">2.7.7.49</ecNumber>
    </submittedName>
</protein>
<dbReference type="GO" id="GO:0008270">
    <property type="term" value="F:zinc ion binding"/>
    <property type="evidence" value="ECO:0007669"/>
    <property type="project" value="InterPro"/>
</dbReference>
<dbReference type="PROSITE" id="PS50878">
    <property type="entry name" value="RT_POL"/>
    <property type="match status" value="1"/>
</dbReference>
<dbReference type="PANTHER" id="PTHR34047">
    <property type="entry name" value="NUCLEAR INTRON MATURASE 1, MITOCHONDRIAL-RELATED"/>
    <property type="match status" value="1"/>
</dbReference>
<dbReference type="InterPro" id="IPR000477">
    <property type="entry name" value="RT_dom"/>
</dbReference>
<dbReference type="InterPro" id="IPR025960">
    <property type="entry name" value="RVT_N"/>
</dbReference>
<dbReference type="SUPFAM" id="SSF56672">
    <property type="entry name" value="DNA/RNA polymerases"/>
    <property type="match status" value="1"/>
</dbReference>
<proteinExistence type="predicted"/>
<dbReference type="eggNOG" id="COG1403">
    <property type="taxonomic scope" value="Bacteria"/>
</dbReference>
<dbReference type="KEGG" id="mic:Mic7113_3313"/>
<dbReference type="Pfam" id="PF00078">
    <property type="entry name" value="RVT_1"/>
    <property type="match status" value="1"/>
</dbReference>
<accession>K9WF64</accession>
<dbReference type="InterPro" id="IPR051083">
    <property type="entry name" value="GrpII_Intron_Splice-Mob/Def"/>
</dbReference>
<dbReference type="STRING" id="1173027.Mic7113_3313"/>
<dbReference type="CDD" id="cd01651">
    <property type="entry name" value="RT_G2_intron"/>
    <property type="match status" value="1"/>
</dbReference>
<dbReference type="CDD" id="cd00085">
    <property type="entry name" value="HNHc"/>
    <property type="match status" value="1"/>
</dbReference>
<dbReference type="InterPro" id="IPR013597">
    <property type="entry name" value="Mat_intron_G2"/>
</dbReference>
<dbReference type="Proteomes" id="UP000010471">
    <property type="component" value="Chromosome"/>
</dbReference>
<name>K9WF64_9CYAN</name>
<dbReference type="InterPro" id="IPR043502">
    <property type="entry name" value="DNA/RNA_pol_sf"/>
</dbReference>
<dbReference type="AlphaFoldDB" id="K9WF64"/>
<dbReference type="RefSeq" id="WP_015183188.1">
    <property type="nucleotide sequence ID" value="NC_019738.1"/>
</dbReference>
<dbReference type="EMBL" id="CP003630">
    <property type="protein sequence ID" value="AFZ19045.1"/>
    <property type="molecule type" value="Genomic_DNA"/>
</dbReference>
<dbReference type="Gene3D" id="1.10.30.50">
    <property type="match status" value="1"/>
</dbReference>
<evidence type="ECO:0000259" key="1">
    <source>
        <dbReference type="PROSITE" id="PS50878"/>
    </source>
</evidence>
<evidence type="ECO:0000313" key="2">
    <source>
        <dbReference type="EMBL" id="AFZ19045.1"/>
    </source>
</evidence>